<comment type="caution">
    <text evidence="1">The sequence shown here is derived from an EMBL/GenBank/DDBJ whole genome shotgun (WGS) entry which is preliminary data.</text>
</comment>
<protein>
    <submittedName>
        <fullName evidence="1">Uncharacterized protein</fullName>
    </submittedName>
</protein>
<reference evidence="1 2" key="1">
    <citation type="journal article" date="2024" name="IMA Fungus">
        <title>IMA Genome - F19 : A genome assembly and annotation guide to empower mycologists, including annotated draft genome sequences of Ceratocystis pirilliformis, Diaporthe australafricana, Fusarium ophioides, Paecilomyces lecythidis, and Sporothrix stenoceras.</title>
        <authorList>
            <person name="Aylward J."/>
            <person name="Wilson A.M."/>
            <person name="Visagie C.M."/>
            <person name="Spraker J."/>
            <person name="Barnes I."/>
            <person name="Buitendag C."/>
            <person name="Ceriani C."/>
            <person name="Del Mar Angel L."/>
            <person name="du Plessis D."/>
            <person name="Fuchs T."/>
            <person name="Gasser K."/>
            <person name="Kramer D."/>
            <person name="Li W."/>
            <person name="Munsamy K."/>
            <person name="Piso A."/>
            <person name="Price J.L."/>
            <person name="Sonnekus B."/>
            <person name="Thomas C."/>
            <person name="van der Nest A."/>
            <person name="van Dijk A."/>
            <person name="van Heerden A."/>
            <person name="van Vuuren N."/>
            <person name="Yilmaz N."/>
            <person name="Duong T.A."/>
            <person name="van der Merwe N.A."/>
            <person name="Wingfield M.J."/>
            <person name="Wingfield B.D."/>
        </authorList>
    </citation>
    <scope>NUCLEOTIDE SEQUENCE [LARGE SCALE GENOMIC DNA]</scope>
    <source>
        <strain evidence="1 2">CMW 18300</strain>
    </source>
</reference>
<proteinExistence type="predicted"/>
<name>A0ABR3WI09_9PEZI</name>
<accession>A0ABR3WI09</accession>
<evidence type="ECO:0000313" key="1">
    <source>
        <dbReference type="EMBL" id="KAL1862448.1"/>
    </source>
</evidence>
<dbReference type="Proteomes" id="UP001583177">
    <property type="component" value="Unassembled WGS sequence"/>
</dbReference>
<sequence length="77" mass="8768">MGNSASRQLNSRAPREIYYDLGFGDIIARPLMAPAEAPKIKARKTMSFARMSTMSFPRKSTMGDRRVIGAYPKNYHW</sequence>
<evidence type="ECO:0000313" key="2">
    <source>
        <dbReference type="Proteomes" id="UP001583177"/>
    </source>
</evidence>
<gene>
    <name evidence="1" type="ORF">Daus18300_008545</name>
</gene>
<dbReference type="EMBL" id="JAWRVE010000081">
    <property type="protein sequence ID" value="KAL1862448.1"/>
    <property type="molecule type" value="Genomic_DNA"/>
</dbReference>
<organism evidence="1 2">
    <name type="scientific">Diaporthe australafricana</name>
    <dbReference type="NCBI Taxonomy" id="127596"/>
    <lineage>
        <taxon>Eukaryota</taxon>
        <taxon>Fungi</taxon>
        <taxon>Dikarya</taxon>
        <taxon>Ascomycota</taxon>
        <taxon>Pezizomycotina</taxon>
        <taxon>Sordariomycetes</taxon>
        <taxon>Sordariomycetidae</taxon>
        <taxon>Diaporthales</taxon>
        <taxon>Diaporthaceae</taxon>
        <taxon>Diaporthe</taxon>
    </lineage>
</organism>
<keyword evidence="2" id="KW-1185">Reference proteome</keyword>